<feature type="region of interest" description="Disordered" evidence="1">
    <location>
        <begin position="1"/>
        <end position="21"/>
    </location>
</feature>
<reference evidence="2 3" key="1">
    <citation type="journal article" date="2018" name="Sci. Rep.">
        <title>Comparative genomics provides insights into the lifestyle and reveals functional heterogeneity of dark septate endophytic fungi.</title>
        <authorList>
            <person name="Knapp D.G."/>
            <person name="Nemeth J.B."/>
            <person name="Barry K."/>
            <person name="Hainaut M."/>
            <person name="Henrissat B."/>
            <person name="Johnson J."/>
            <person name="Kuo A."/>
            <person name="Lim J.H.P."/>
            <person name="Lipzen A."/>
            <person name="Nolan M."/>
            <person name="Ohm R.A."/>
            <person name="Tamas L."/>
            <person name="Grigoriev I.V."/>
            <person name="Spatafora J.W."/>
            <person name="Nagy L.G."/>
            <person name="Kovacs G.M."/>
        </authorList>
    </citation>
    <scope>NUCLEOTIDE SEQUENCE [LARGE SCALE GENOMIC DNA]</scope>
    <source>
        <strain evidence="2 3">DSE2036</strain>
    </source>
</reference>
<dbReference type="EMBL" id="KZ805366">
    <property type="protein sequence ID" value="PVI00885.1"/>
    <property type="molecule type" value="Genomic_DNA"/>
</dbReference>
<name>A0A2V1DUF5_9PLEO</name>
<proteinExistence type="predicted"/>
<dbReference type="Proteomes" id="UP000244855">
    <property type="component" value="Unassembled WGS sequence"/>
</dbReference>
<sequence length="414" mass="47583">MEGIPEASKKRKREDDLEPTTQSIVSLHDSNNAEIIRQFWSGHISDDSAAKLLSEIIAQEVKLSTPPDTATIFQMARYRQLFGSSTNPFNSMAWIKFLEGSNQLEELGELDFDTLKYLVTKKQQLLHWGVTVELPLKCRNDGLSPRLAFNMTRKEMGNELKMHATRIGQIRSTLKNIDSAMKECLEKLEEESRNGWTLIKALSEQNRLTILEYPTPPLLTDLVNDPNKTLNGLSYESLYIVYGLVEQLRLNARFLHHCLCEFRVALPKYEESSGYDTVNSMKASLENGHAWVDRIMKMNDAKSFENKLVQITQRAKVIATVFAKQQSVLHTESNYDGFCDGTQDQRDRCIERQWKRVSARNVSESVARTNGYLKIRAMIRVSRVEKIIEILNQFAKRSESFRKLSLSDERDRGH</sequence>
<protein>
    <submittedName>
        <fullName evidence="2">Uncharacterized protein</fullName>
    </submittedName>
</protein>
<evidence type="ECO:0000313" key="3">
    <source>
        <dbReference type="Proteomes" id="UP000244855"/>
    </source>
</evidence>
<accession>A0A2V1DUF5</accession>
<gene>
    <name evidence="2" type="ORF">DM02DRAFT_671664</name>
</gene>
<dbReference type="AlphaFoldDB" id="A0A2V1DUF5"/>
<keyword evidence="3" id="KW-1185">Reference proteome</keyword>
<evidence type="ECO:0000313" key="2">
    <source>
        <dbReference type="EMBL" id="PVI00885.1"/>
    </source>
</evidence>
<organism evidence="2 3">
    <name type="scientific">Periconia macrospinosa</name>
    <dbReference type="NCBI Taxonomy" id="97972"/>
    <lineage>
        <taxon>Eukaryota</taxon>
        <taxon>Fungi</taxon>
        <taxon>Dikarya</taxon>
        <taxon>Ascomycota</taxon>
        <taxon>Pezizomycotina</taxon>
        <taxon>Dothideomycetes</taxon>
        <taxon>Pleosporomycetidae</taxon>
        <taxon>Pleosporales</taxon>
        <taxon>Massarineae</taxon>
        <taxon>Periconiaceae</taxon>
        <taxon>Periconia</taxon>
    </lineage>
</organism>
<evidence type="ECO:0000256" key="1">
    <source>
        <dbReference type="SAM" id="MobiDB-lite"/>
    </source>
</evidence>